<protein>
    <submittedName>
        <fullName evidence="1">Uncharacterized protein</fullName>
    </submittedName>
</protein>
<name>A0A6I4LX71_9SPHN</name>
<sequence length="99" mass="11027">MTCSDRIGATVEARLASRVDRSPSLCRRSALSGFVRYGRPSICRTGVFDAWRIYPARPTPAIGLRSYILARRAIIGKQWFEHATTSISNNVEQVAVKSK</sequence>
<accession>A0A6I4LX71</accession>
<keyword evidence="2" id="KW-1185">Reference proteome</keyword>
<proteinExistence type="predicted"/>
<comment type="caution">
    <text evidence="1">The sequence shown here is derived from an EMBL/GenBank/DDBJ whole genome shotgun (WGS) entry which is preliminary data.</text>
</comment>
<dbReference type="RefSeq" id="WP_160354107.1">
    <property type="nucleotide sequence ID" value="NZ_SDWJ01000002.1"/>
</dbReference>
<dbReference type="AlphaFoldDB" id="A0A6I4LX71"/>
<dbReference type="Proteomes" id="UP000471147">
    <property type="component" value="Unassembled WGS sequence"/>
</dbReference>
<reference evidence="1 2" key="1">
    <citation type="submission" date="2019-01" db="EMBL/GenBank/DDBJ databases">
        <title>Sphingorhabdus lacus sp.nov., isolated from an oligotrophic freshwater lake.</title>
        <authorList>
            <person name="Park M."/>
        </authorList>
    </citation>
    <scope>NUCLEOTIDE SEQUENCE [LARGE SCALE GENOMIC DNA]</scope>
    <source>
        <strain evidence="1 2">IMCC26285</strain>
    </source>
</reference>
<gene>
    <name evidence="1" type="ORF">EUU23_10675</name>
</gene>
<evidence type="ECO:0000313" key="1">
    <source>
        <dbReference type="EMBL" id="MVZ98157.1"/>
    </source>
</evidence>
<organism evidence="1 2">
    <name type="scientific">Sphingorhabdus profundilacus</name>
    <dbReference type="NCBI Taxonomy" id="2509718"/>
    <lineage>
        <taxon>Bacteria</taxon>
        <taxon>Pseudomonadati</taxon>
        <taxon>Pseudomonadota</taxon>
        <taxon>Alphaproteobacteria</taxon>
        <taxon>Sphingomonadales</taxon>
        <taxon>Sphingomonadaceae</taxon>
        <taxon>Sphingorhabdus</taxon>
    </lineage>
</organism>
<dbReference type="EMBL" id="SDWJ01000002">
    <property type="protein sequence ID" value="MVZ98157.1"/>
    <property type="molecule type" value="Genomic_DNA"/>
</dbReference>
<evidence type="ECO:0000313" key="2">
    <source>
        <dbReference type="Proteomes" id="UP000471147"/>
    </source>
</evidence>